<dbReference type="Proteomes" id="UP001175226">
    <property type="component" value="Unassembled WGS sequence"/>
</dbReference>
<evidence type="ECO:0000313" key="2">
    <source>
        <dbReference type="Proteomes" id="UP001175226"/>
    </source>
</evidence>
<comment type="caution">
    <text evidence="1">The sequence shown here is derived from an EMBL/GenBank/DDBJ whole genome shotgun (WGS) entry which is preliminary data.</text>
</comment>
<accession>A0AA39MFM2</accession>
<name>A0AA39MFM2_9AGAR</name>
<gene>
    <name evidence="1" type="ORF">EV421DRAFT_1718886</name>
</gene>
<dbReference type="AlphaFoldDB" id="A0AA39MFM2"/>
<reference evidence="1" key="1">
    <citation type="submission" date="2023-06" db="EMBL/GenBank/DDBJ databases">
        <authorList>
            <consortium name="Lawrence Berkeley National Laboratory"/>
            <person name="Ahrendt S."/>
            <person name="Sahu N."/>
            <person name="Indic B."/>
            <person name="Wong-Bajracharya J."/>
            <person name="Merenyi Z."/>
            <person name="Ke H.-M."/>
            <person name="Monk M."/>
            <person name="Kocsube S."/>
            <person name="Drula E."/>
            <person name="Lipzen A."/>
            <person name="Balint B."/>
            <person name="Henrissat B."/>
            <person name="Andreopoulos B."/>
            <person name="Martin F.M."/>
            <person name="Harder C.B."/>
            <person name="Rigling D."/>
            <person name="Ford K.L."/>
            <person name="Foster G.D."/>
            <person name="Pangilinan J."/>
            <person name="Papanicolaou A."/>
            <person name="Barry K."/>
            <person name="LaButti K."/>
            <person name="Viragh M."/>
            <person name="Koriabine M."/>
            <person name="Yan M."/>
            <person name="Riley R."/>
            <person name="Champramary S."/>
            <person name="Plett K.L."/>
            <person name="Tsai I.J."/>
            <person name="Slot J."/>
            <person name="Sipos G."/>
            <person name="Plett J."/>
            <person name="Nagy L.G."/>
            <person name="Grigoriev I.V."/>
        </authorList>
    </citation>
    <scope>NUCLEOTIDE SEQUENCE</scope>
    <source>
        <strain evidence="1">FPL87.14</strain>
    </source>
</reference>
<dbReference type="EMBL" id="JAUEPT010000085">
    <property type="protein sequence ID" value="KAK0433081.1"/>
    <property type="molecule type" value="Genomic_DNA"/>
</dbReference>
<proteinExistence type="predicted"/>
<organism evidence="1 2">
    <name type="scientific">Armillaria borealis</name>
    <dbReference type="NCBI Taxonomy" id="47425"/>
    <lineage>
        <taxon>Eukaryota</taxon>
        <taxon>Fungi</taxon>
        <taxon>Dikarya</taxon>
        <taxon>Basidiomycota</taxon>
        <taxon>Agaricomycotina</taxon>
        <taxon>Agaricomycetes</taxon>
        <taxon>Agaricomycetidae</taxon>
        <taxon>Agaricales</taxon>
        <taxon>Marasmiineae</taxon>
        <taxon>Physalacriaceae</taxon>
        <taxon>Armillaria</taxon>
    </lineage>
</organism>
<feature type="non-terminal residue" evidence="1">
    <location>
        <position position="1"/>
    </location>
</feature>
<sequence>HTQYEMLVDRHAHRRNVAAKFAQETFYGQLQHIYVIHFCLPCPQLGLKDPETTIILAAIQSCKCDQSEQIRGLDIHFYTSLGQLHITDMTSVQCLVGRVPCGENKWALIDRSGSLA</sequence>
<protein>
    <submittedName>
        <fullName evidence="1">Uncharacterized protein</fullName>
    </submittedName>
</protein>
<keyword evidence="2" id="KW-1185">Reference proteome</keyword>
<evidence type="ECO:0000313" key="1">
    <source>
        <dbReference type="EMBL" id="KAK0433081.1"/>
    </source>
</evidence>